<evidence type="ECO:0000313" key="2">
    <source>
        <dbReference type="EMBL" id="CDL95125.1"/>
    </source>
</evidence>
<proteinExistence type="predicted"/>
<organism evidence="2">
    <name type="scientific">Haemonchus contortus</name>
    <name type="common">Barber pole worm</name>
    <dbReference type="NCBI Taxonomy" id="6289"/>
    <lineage>
        <taxon>Eukaryota</taxon>
        <taxon>Metazoa</taxon>
        <taxon>Ecdysozoa</taxon>
        <taxon>Nematoda</taxon>
        <taxon>Chromadorea</taxon>
        <taxon>Rhabditida</taxon>
        <taxon>Rhabditina</taxon>
        <taxon>Rhabditomorpha</taxon>
        <taxon>Strongyloidea</taxon>
        <taxon>Trichostrongylidae</taxon>
        <taxon>Haemonchus</taxon>
    </lineage>
</organism>
<evidence type="ECO:0000313" key="1">
    <source>
        <dbReference type="EMBL" id="CDL95117.1"/>
    </source>
</evidence>
<accession>W6NE26</accession>
<protein>
    <submittedName>
        <fullName evidence="2">Bestrophin domain containing protein</fullName>
    </submittedName>
</protein>
<name>W6NE26_HAECO</name>
<comment type="caution">
    <text evidence="2">The sequence shown here is derived from an EMBL/GenBank/DDBJ whole genome shotgun (WGS) entry which is preliminary data.</text>
</comment>
<gene>
    <name evidence="2" type="ORF">HCOI_01069200</name>
    <name evidence="1" type="ORF">HCOI_01070800</name>
</gene>
<dbReference type="AlphaFoldDB" id="W6NE26"/>
<reference evidence="2" key="2">
    <citation type="submission" date="2013-05" db="EMBL/GenBank/DDBJ databases">
        <title>The genome and transcriptome of Haemonchus contortus: a key model parasite for drug and vaccine discovery.</title>
        <authorList>
            <person name="Laing R."/>
            <person name="Kikuchi T."/>
            <person name="Martinelli A."/>
            <person name="Tsai I.J."/>
            <person name="Beech R.N."/>
            <person name="Redman E."/>
            <person name="Holroyd N."/>
            <person name="Bartley D.J."/>
            <person name="Beasley H."/>
            <person name="Britton C."/>
            <person name="Curran D."/>
            <person name="Devaney E."/>
            <person name="Gilabert A."/>
            <person name="Jackson F."/>
            <person name="Hunt M."/>
            <person name="Johnston S."/>
            <person name="Kryukov I."/>
            <person name="Li K."/>
            <person name="Morrison A.A."/>
            <person name="Reid A.J."/>
            <person name="Sargison N."/>
            <person name="Saunders G."/>
            <person name="Wasmuth J.D."/>
            <person name="Wolstenholme A."/>
            <person name="Berriman M."/>
            <person name="Gilleard J.S."/>
            <person name="Cotton J.A."/>
        </authorList>
    </citation>
    <scope>NUCLEOTIDE SEQUENCE [LARGE SCALE GENOMIC DNA]</scope>
    <source>
        <strain evidence="2">ISE/inbred ISE</strain>
    </source>
</reference>
<dbReference type="EMBL" id="CAVP010058738">
    <property type="protein sequence ID" value="CDL95117.1"/>
    <property type="molecule type" value="Genomic_DNA"/>
</dbReference>
<sequence>MMIVDQGYDRPPELRRDPFWDEVHPLYSEESSRIPNHLPRGSVSHVKLASSVSEVVMMPHSRAEFQSTPAFPTAGSIRKSKNVKVKDDERDLPQQYGENRILRRIVTDFKRVFNYISPLTSHRSLILNKSKEEEKLPVKTVKISSTEPAPLHKPTLDADIRPISIAIPTESPMCNEKYVE</sequence>
<reference evidence="2" key="1">
    <citation type="submission" date="2013-03" db="EMBL/GenBank/DDBJ databases">
        <authorList>
            <person name="Aslett M."/>
        </authorList>
    </citation>
    <scope>NUCLEOTIDE SEQUENCE [LARGE SCALE GENOMIC DNA]</scope>
    <source>
        <strain evidence="2">ISE/inbred ISE</strain>
    </source>
</reference>
<dbReference type="EMBL" id="CAVP010058741">
    <property type="protein sequence ID" value="CDL95125.1"/>
    <property type="molecule type" value="Genomic_DNA"/>
</dbReference>